<dbReference type="InterPro" id="IPR013106">
    <property type="entry name" value="Ig_V-set"/>
</dbReference>
<dbReference type="Ensembl" id="ENSBIXT00005010557.1">
    <property type="protein sequence ID" value="ENSBIXP00005029535.1"/>
    <property type="gene ID" value="ENSBIXG00005009456.1"/>
</dbReference>
<reference evidence="5 6" key="1">
    <citation type="submission" date="2018-11" db="EMBL/GenBank/DDBJ databases">
        <title>Haplotype-resolved cattle genomes.</title>
        <authorList>
            <person name="Low W.Y."/>
            <person name="Tearle R."/>
            <person name="Bickhart D.M."/>
            <person name="Rosen B.D."/>
            <person name="Koren S."/>
            <person name="Rhie A."/>
            <person name="Hiendleder S."/>
            <person name="Phillippy A.M."/>
            <person name="Smith T.P.L."/>
            <person name="Williams J.L."/>
        </authorList>
    </citation>
    <scope>NUCLEOTIDE SEQUENCE [LARGE SCALE GENOMIC DNA]</scope>
</reference>
<dbReference type="GO" id="GO:0005886">
    <property type="term" value="C:plasma membrane"/>
    <property type="evidence" value="ECO:0007669"/>
    <property type="project" value="TreeGrafter"/>
</dbReference>
<dbReference type="SUPFAM" id="SSF48726">
    <property type="entry name" value="Immunoglobulin"/>
    <property type="match status" value="1"/>
</dbReference>
<dbReference type="InterPro" id="IPR013783">
    <property type="entry name" value="Ig-like_fold"/>
</dbReference>
<dbReference type="Gene3D" id="2.60.40.10">
    <property type="entry name" value="Immunoglobulins"/>
    <property type="match status" value="1"/>
</dbReference>
<proteinExistence type="predicted"/>
<feature type="domain" description="Ig-like" evidence="4">
    <location>
        <begin position="22"/>
        <end position="127"/>
    </location>
</feature>
<accession>A0A4W2HEZ4</accession>
<evidence type="ECO:0000259" key="4">
    <source>
        <dbReference type="PROSITE" id="PS50835"/>
    </source>
</evidence>
<evidence type="ECO:0000313" key="6">
    <source>
        <dbReference type="Proteomes" id="UP000429181"/>
    </source>
</evidence>
<dbReference type="PANTHER" id="PTHR23268:SF40">
    <property type="entry name" value="T CELL RECEPTOR BETA VARIABLE 4-1"/>
    <property type="match status" value="1"/>
</dbReference>
<feature type="signal peptide" evidence="3">
    <location>
        <begin position="1"/>
        <end position="19"/>
    </location>
</feature>
<dbReference type="PROSITE" id="PS50835">
    <property type="entry name" value="IG_LIKE"/>
    <property type="match status" value="1"/>
</dbReference>
<evidence type="ECO:0000256" key="1">
    <source>
        <dbReference type="ARBA" id="ARBA00022729"/>
    </source>
</evidence>
<feature type="chain" id="PRO_5021423451" description="Ig-like domain-containing protein" evidence="3">
    <location>
        <begin position="20"/>
        <end position="221"/>
    </location>
</feature>
<dbReference type="InterPro" id="IPR050413">
    <property type="entry name" value="TCR_beta_variable"/>
</dbReference>
<protein>
    <recommendedName>
        <fullName evidence="4">Ig-like domain-containing protein</fullName>
    </recommendedName>
</protein>
<dbReference type="PANTHER" id="PTHR23268">
    <property type="entry name" value="T-CELL RECEPTOR BETA CHAIN"/>
    <property type="match status" value="1"/>
</dbReference>
<name>A0A4W2HEZ4_BOBOX</name>
<dbReference type="Proteomes" id="UP000429181">
    <property type="component" value="Chromosome 4"/>
</dbReference>
<keyword evidence="1 3" id="KW-0732">Signal</keyword>
<dbReference type="Pfam" id="PF07686">
    <property type="entry name" value="V-set"/>
    <property type="match status" value="1"/>
</dbReference>
<sequence>MGFRQLCCVVLCLLGIAICADPGITQIPKYLVMGMTDKKSLTCEQHLGHDAMYWYKQSAQKPPELMFIHNYQKLAENESVPSRFWPECPDSSQCRLDLNALKPQDSAVYLCASSRDTALQRQFLPVHKPPGSRQEAVGAIHAEAIPSRAQTSRVQTGSRGGHPSLGLTFPIRPQPCLWGHVAPWWRVSSQTSAVYAGLVLRKTVPSHSSLRSFFICLSQSL</sequence>
<dbReference type="InterPro" id="IPR036179">
    <property type="entry name" value="Ig-like_dom_sf"/>
</dbReference>
<evidence type="ECO:0000256" key="3">
    <source>
        <dbReference type="SAM" id="SignalP"/>
    </source>
</evidence>
<dbReference type="AlphaFoldDB" id="A0A4W2HEZ4"/>
<dbReference type="InterPro" id="IPR007110">
    <property type="entry name" value="Ig-like_dom"/>
</dbReference>
<evidence type="ECO:0000313" key="5">
    <source>
        <dbReference type="Ensembl" id="ENSBIXP00005029535.1"/>
    </source>
</evidence>
<dbReference type="GeneTree" id="ENSGT00940000162509"/>
<reference evidence="5" key="2">
    <citation type="submission" date="2025-08" db="UniProtKB">
        <authorList>
            <consortium name="Ensembl"/>
        </authorList>
    </citation>
    <scope>IDENTIFICATION</scope>
</reference>
<dbReference type="GO" id="GO:0007166">
    <property type="term" value="P:cell surface receptor signaling pathway"/>
    <property type="evidence" value="ECO:0007669"/>
    <property type="project" value="TreeGrafter"/>
</dbReference>
<dbReference type="GO" id="GO:0002376">
    <property type="term" value="P:immune system process"/>
    <property type="evidence" value="ECO:0007669"/>
    <property type="project" value="UniProtKB-KW"/>
</dbReference>
<organism evidence="5 6">
    <name type="scientific">Bos indicus x Bos taurus</name>
    <name type="common">Hybrid cattle</name>
    <dbReference type="NCBI Taxonomy" id="30522"/>
    <lineage>
        <taxon>Eukaryota</taxon>
        <taxon>Metazoa</taxon>
        <taxon>Chordata</taxon>
        <taxon>Craniata</taxon>
        <taxon>Vertebrata</taxon>
        <taxon>Euteleostomi</taxon>
        <taxon>Mammalia</taxon>
        <taxon>Eutheria</taxon>
        <taxon>Laurasiatheria</taxon>
        <taxon>Artiodactyla</taxon>
        <taxon>Ruminantia</taxon>
        <taxon>Pecora</taxon>
        <taxon>Bovidae</taxon>
        <taxon>Bovinae</taxon>
        <taxon>Bos</taxon>
    </lineage>
</organism>
<keyword evidence="2" id="KW-0391">Immunity</keyword>
<evidence type="ECO:0000256" key="2">
    <source>
        <dbReference type="ARBA" id="ARBA00022859"/>
    </source>
</evidence>